<evidence type="ECO:0000313" key="1">
    <source>
        <dbReference type="EMBL" id="KGN41868.1"/>
    </source>
</evidence>
<organism evidence="1 2">
    <name type="scientific">Knoellia aerolata DSM 18566</name>
    <dbReference type="NCBI Taxonomy" id="1385519"/>
    <lineage>
        <taxon>Bacteria</taxon>
        <taxon>Bacillati</taxon>
        <taxon>Actinomycetota</taxon>
        <taxon>Actinomycetes</taxon>
        <taxon>Micrococcales</taxon>
        <taxon>Intrasporangiaceae</taxon>
        <taxon>Knoellia</taxon>
    </lineage>
</organism>
<dbReference type="RefSeq" id="WP_035935059.1">
    <property type="nucleotide sequence ID" value="NZ_AVPL01000011.1"/>
</dbReference>
<dbReference type="Proteomes" id="UP000030013">
    <property type="component" value="Unassembled WGS sequence"/>
</dbReference>
<dbReference type="AlphaFoldDB" id="A0A0A0JXG1"/>
<comment type="caution">
    <text evidence="1">The sequence shown here is derived from an EMBL/GenBank/DDBJ whole genome shotgun (WGS) entry which is preliminary data.</text>
</comment>
<dbReference type="OrthoDB" id="9994840at2"/>
<keyword evidence="2" id="KW-1185">Reference proteome</keyword>
<proteinExistence type="predicted"/>
<reference evidence="1 2" key="1">
    <citation type="submission" date="2013-08" db="EMBL/GenBank/DDBJ databases">
        <title>The genome sequence of Knoellia aerolata.</title>
        <authorList>
            <person name="Zhu W."/>
            <person name="Wang G."/>
        </authorList>
    </citation>
    <scope>NUCLEOTIDE SEQUENCE [LARGE SCALE GENOMIC DNA]</scope>
    <source>
        <strain evidence="1 2">DSM 18566</strain>
    </source>
</reference>
<accession>A0A0A0JXG1</accession>
<dbReference type="EMBL" id="AVPL01000011">
    <property type="protein sequence ID" value="KGN41868.1"/>
    <property type="molecule type" value="Genomic_DNA"/>
</dbReference>
<gene>
    <name evidence="1" type="ORF">N801_04080</name>
</gene>
<protein>
    <submittedName>
        <fullName evidence="1">Uncharacterized protein</fullName>
    </submittedName>
</protein>
<name>A0A0A0JXG1_9MICO</name>
<sequence>MLEYALMDYDPVTDGDEADWARELDANGWRTWHGTGVWVEVNGRRVRRWSVRRRKPAKA</sequence>
<evidence type="ECO:0000313" key="2">
    <source>
        <dbReference type="Proteomes" id="UP000030013"/>
    </source>
</evidence>